<keyword evidence="2" id="KW-0805">Transcription regulation</keyword>
<sequence length="326" mass="34907">MDFRQLKYFVAIVDAGSLSKAAERLCVAQPSLSQQVAGLETELKTQLLVRSHQGVKPTEAGRALYLRARDVLRQMAQIPLAVQVSGTESGQVAIGLPTSVAVVFALPLYEFVRRRYPGIRLHIVEGMSGYLAELLANGRLDMAILFRETETRGVSVQPLFEENLYVFGALEGIEAGADVPLRRLAGVPLVLPGPGNGLRLLIERAFAREGIEPEVVADIDSLPTMLEIARRGGGVTIVSSDAFGQAADQQLIHRLVEPEISRTVALCVPTALPTSAASLAIQRAVAEQVAELVASGVWAGVLRRDSDAVSGTEGAVPLRAQDDSRV</sequence>
<dbReference type="CDD" id="cd08433">
    <property type="entry name" value="PBP2_Nac"/>
    <property type="match status" value="1"/>
</dbReference>
<dbReference type="InterPro" id="IPR005119">
    <property type="entry name" value="LysR_subst-bd"/>
</dbReference>
<reference evidence="7 8" key="1">
    <citation type="submission" date="2019-12" db="EMBL/GenBank/DDBJ databases">
        <title>Paraburkholderia acidiphila 7Q-K02 sp. nov and Paraburkholderia acidisoli DHF22 sp. nov., two strains isolated from forest soil.</title>
        <authorList>
            <person name="Gao Z."/>
            <person name="Qiu L."/>
        </authorList>
    </citation>
    <scope>NUCLEOTIDE SEQUENCE [LARGE SCALE GENOMIC DNA]</scope>
    <source>
        <strain evidence="7 8">DHF22</strain>
    </source>
</reference>
<evidence type="ECO:0000256" key="4">
    <source>
        <dbReference type="ARBA" id="ARBA00023159"/>
    </source>
</evidence>
<keyword evidence="5" id="KW-0804">Transcription</keyword>
<dbReference type="InterPro" id="IPR036388">
    <property type="entry name" value="WH-like_DNA-bd_sf"/>
</dbReference>
<dbReference type="Pfam" id="PF03466">
    <property type="entry name" value="LysR_substrate"/>
    <property type="match status" value="1"/>
</dbReference>
<evidence type="ECO:0000313" key="7">
    <source>
        <dbReference type="EMBL" id="QGZ64830.1"/>
    </source>
</evidence>
<dbReference type="Proteomes" id="UP000433577">
    <property type="component" value="Chromosome 3"/>
</dbReference>
<dbReference type="KEGG" id="pacs:FAZ98_23725"/>
<dbReference type="EMBL" id="CP046915">
    <property type="protein sequence ID" value="QGZ64830.1"/>
    <property type="molecule type" value="Genomic_DNA"/>
</dbReference>
<evidence type="ECO:0000256" key="3">
    <source>
        <dbReference type="ARBA" id="ARBA00023125"/>
    </source>
</evidence>
<keyword evidence="4" id="KW-0010">Activator</keyword>
<dbReference type="FunFam" id="1.10.10.10:FF:000001">
    <property type="entry name" value="LysR family transcriptional regulator"/>
    <property type="match status" value="1"/>
</dbReference>
<dbReference type="PRINTS" id="PR00039">
    <property type="entry name" value="HTHLYSR"/>
</dbReference>
<protein>
    <submittedName>
        <fullName evidence="7">LysR family transcriptional regulator</fullName>
    </submittedName>
</protein>
<dbReference type="PANTHER" id="PTHR30293">
    <property type="entry name" value="TRANSCRIPTIONAL REGULATORY PROTEIN NAC-RELATED"/>
    <property type="match status" value="1"/>
</dbReference>
<dbReference type="InterPro" id="IPR000847">
    <property type="entry name" value="LysR_HTH_N"/>
</dbReference>
<dbReference type="GO" id="GO:0003700">
    <property type="term" value="F:DNA-binding transcription factor activity"/>
    <property type="evidence" value="ECO:0007669"/>
    <property type="project" value="InterPro"/>
</dbReference>
<evidence type="ECO:0000256" key="5">
    <source>
        <dbReference type="ARBA" id="ARBA00023163"/>
    </source>
</evidence>
<dbReference type="AlphaFoldDB" id="A0A7Z2GN30"/>
<dbReference type="SUPFAM" id="SSF46785">
    <property type="entry name" value="Winged helix' DNA-binding domain"/>
    <property type="match status" value="1"/>
</dbReference>
<evidence type="ECO:0000256" key="2">
    <source>
        <dbReference type="ARBA" id="ARBA00023015"/>
    </source>
</evidence>
<keyword evidence="3" id="KW-0238">DNA-binding</keyword>
<accession>A0A7Z2GN30</accession>
<dbReference type="Gene3D" id="3.40.190.290">
    <property type="match status" value="1"/>
</dbReference>
<dbReference type="RefSeq" id="WP_158954649.1">
    <property type="nucleotide sequence ID" value="NZ_CP046915.1"/>
</dbReference>
<dbReference type="GO" id="GO:0003677">
    <property type="term" value="F:DNA binding"/>
    <property type="evidence" value="ECO:0007669"/>
    <property type="project" value="UniProtKB-KW"/>
</dbReference>
<keyword evidence="8" id="KW-1185">Reference proteome</keyword>
<dbReference type="Gene3D" id="1.10.10.10">
    <property type="entry name" value="Winged helix-like DNA-binding domain superfamily/Winged helix DNA-binding domain"/>
    <property type="match status" value="1"/>
</dbReference>
<gene>
    <name evidence="7" type="ORF">FAZ98_23725</name>
</gene>
<dbReference type="PROSITE" id="PS50931">
    <property type="entry name" value="HTH_LYSR"/>
    <property type="match status" value="1"/>
</dbReference>
<comment type="similarity">
    <text evidence="1">Belongs to the LysR transcriptional regulatory family.</text>
</comment>
<dbReference type="PANTHER" id="PTHR30293:SF0">
    <property type="entry name" value="NITROGEN ASSIMILATION REGULATORY PROTEIN NAC"/>
    <property type="match status" value="1"/>
</dbReference>
<evidence type="ECO:0000259" key="6">
    <source>
        <dbReference type="PROSITE" id="PS50931"/>
    </source>
</evidence>
<dbReference type="GO" id="GO:2000142">
    <property type="term" value="P:regulation of DNA-templated transcription initiation"/>
    <property type="evidence" value="ECO:0007669"/>
    <property type="project" value="TreeGrafter"/>
</dbReference>
<dbReference type="OrthoDB" id="8587114at2"/>
<organism evidence="7 8">
    <name type="scientific">Paraburkholderia acidisoli</name>
    <dbReference type="NCBI Taxonomy" id="2571748"/>
    <lineage>
        <taxon>Bacteria</taxon>
        <taxon>Pseudomonadati</taxon>
        <taxon>Pseudomonadota</taxon>
        <taxon>Betaproteobacteria</taxon>
        <taxon>Burkholderiales</taxon>
        <taxon>Burkholderiaceae</taxon>
        <taxon>Paraburkholderia</taxon>
    </lineage>
</organism>
<dbReference type="SUPFAM" id="SSF53850">
    <property type="entry name" value="Periplasmic binding protein-like II"/>
    <property type="match status" value="1"/>
</dbReference>
<evidence type="ECO:0000256" key="1">
    <source>
        <dbReference type="ARBA" id="ARBA00009437"/>
    </source>
</evidence>
<dbReference type="Pfam" id="PF00126">
    <property type="entry name" value="HTH_1"/>
    <property type="match status" value="1"/>
</dbReference>
<evidence type="ECO:0000313" key="8">
    <source>
        <dbReference type="Proteomes" id="UP000433577"/>
    </source>
</evidence>
<name>A0A7Z2GN30_9BURK</name>
<proteinExistence type="inferred from homology"/>
<feature type="domain" description="HTH lysR-type" evidence="6">
    <location>
        <begin position="1"/>
        <end position="58"/>
    </location>
</feature>
<dbReference type="InterPro" id="IPR036390">
    <property type="entry name" value="WH_DNA-bd_sf"/>
</dbReference>